<evidence type="ECO:0000256" key="1">
    <source>
        <dbReference type="ARBA" id="ARBA00004123"/>
    </source>
</evidence>
<name>F0W0M8_9STRA</name>
<keyword evidence="4" id="KW-0238">DNA-binding</keyword>
<dbReference type="HOGENOM" id="CLU_2473610_0_0_1"/>
<evidence type="ECO:0000313" key="7">
    <source>
        <dbReference type="EMBL" id="CCA14600.1"/>
    </source>
</evidence>
<dbReference type="GO" id="GO:0006281">
    <property type="term" value="P:DNA repair"/>
    <property type="evidence" value="ECO:0007669"/>
    <property type="project" value="UniProtKB-KW"/>
</dbReference>
<dbReference type="Gene3D" id="6.10.130.30">
    <property type="match status" value="1"/>
</dbReference>
<accession>F0W0M8</accession>
<dbReference type="EMBL" id="FR824050">
    <property type="protein sequence ID" value="CCA14600.1"/>
    <property type="molecule type" value="Genomic_DNA"/>
</dbReference>
<dbReference type="Pfam" id="PF09415">
    <property type="entry name" value="CENP-X"/>
    <property type="match status" value="1"/>
</dbReference>
<dbReference type="GO" id="GO:0031297">
    <property type="term" value="P:replication fork processing"/>
    <property type="evidence" value="ECO:0007669"/>
    <property type="project" value="TreeGrafter"/>
</dbReference>
<comment type="subcellular location">
    <subcellularLocation>
        <location evidence="1">Nucleus</location>
    </subcellularLocation>
</comment>
<keyword evidence="5" id="KW-0234">DNA repair</keyword>
<reference evidence="7" key="1">
    <citation type="journal article" date="2011" name="PLoS Biol.">
        <title>Gene gain and loss during evolution of obligate parasitism in the white rust pathogen of Arabidopsis thaliana.</title>
        <authorList>
            <person name="Kemen E."/>
            <person name="Gardiner A."/>
            <person name="Schultz-Larsen T."/>
            <person name="Kemen A.C."/>
            <person name="Balmuth A.L."/>
            <person name="Robert-Seilaniantz A."/>
            <person name="Bailey K."/>
            <person name="Holub E."/>
            <person name="Studholme D.J."/>
            <person name="Maclean D."/>
            <person name="Jones J.D."/>
        </authorList>
    </citation>
    <scope>NUCLEOTIDE SEQUENCE</scope>
</reference>
<dbReference type="GO" id="GO:0000712">
    <property type="term" value="P:resolution of meiotic recombination intermediates"/>
    <property type="evidence" value="ECO:0007669"/>
    <property type="project" value="TreeGrafter"/>
</dbReference>
<protein>
    <submittedName>
        <fullName evidence="7">AlNc14C5G668 protein</fullName>
    </submittedName>
</protein>
<dbReference type="InterPro" id="IPR009072">
    <property type="entry name" value="Histone-fold"/>
</dbReference>
<dbReference type="GO" id="GO:0003677">
    <property type="term" value="F:DNA binding"/>
    <property type="evidence" value="ECO:0007669"/>
    <property type="project" value="UniProtKB-KW"/>
</dbReference>
<evidence type="ECO:0000256" key="4">
    <source>
        <dbReference type="ARBA" id="ARBA00023125"/>
    </source>
</evidence>
<dbReference type="SUPFAM" id="SSF47113">
    <property type="entry name" value="Histone-fold"/>
    <property type="match status" value="1"/>
</dbReference>
<evidence type="ECO:0000256" key="6">
    <source>
        <dbReference type="ARBA" id="ARBA00023242"/>
    </source>
</evidence>
<dbReference type="InterPro" id="IPR018552">
    <property type="entry name" value="CENP-X"/>
</dbReference>
<dbReference type="CDD" id="cd22921">
    <property type="entry name" value="HFD_CENP-X"/>
    <property type="match status" value="1"/>
</dbReference>
<sequence>MLVLISKLFRLEWQAQDASRDDASSSVAGHSVHISKIQQDALRLSAEFLELFLKEALHRAQMEAMMEDASTVEPHHVEEILAQLLLDF</sequence>
<keyword evidence="3" id="KW-0227">DNA damage</keyword>
<evidence type="ECO:0000256" key="2">
    <source>
        <dbReference type="ARBA" id="ARBA00009359"/>
    </source>
</evidence>
<evidence type="ECO:0000256" key="3">
    <source>
        <dbReference type="ARBA" id="ARBA00022763"/>
    </source>
</evidence>
<dbReference type="GO" id="GO:0071821">
    <property type="term" value="C:FANCM-MHF complex"/>
    <property type="evidence" value="ECO:0007669"/>
    <property type="project" value="TreeGrafter"/>
</dbReference>
<dbReference type="AlphaFoldDB" id="F0W0M8"/>
<reference evidence="7" key="2">
    <citation type="submission" date="2011-02" db="EMBL/GenBank/DDBJ databases">
        <authorList>
            <person name="MacLean D."/>
        </authorList>
    </citation>
    <scope>NUCLEOTIDE SEQUENCE</scope>
</reference>
<dbReference type="GO" id="GO:0051382">
    <property type="term" value="P:kinetochore assembly"/>
    <property type="evidence" value="ECO:0007669"/>
    <property type="project" value="InterPro"/>
</dbReference>
<keyword evidence="6" id="KW-0539">Nucleus</keyword>
<dbReference type="PANTHER" id="PTHR28680">
    <property type="entry name" value="CENTROMERE PROTEIN X"/>
    <property type="match status" value="1"/>
</dbReference>
<gene>
    <name evidence="7" type="primary">AlNc14C5G668</name>
    <name evidence="7" type="ORF">ALNC14_007430</name>
</gene>
<comment type="similarity">
    <text evidence="2">Belongs to the CENP-X/MHF2 family.</text>
</comment>
<organism evidence="7">
    <name type="scientific">Albugo laibachii Nc14</name>
    <dbReference type="NCBI Taxonomy" id="890382"/>
    <lineage>
        <taxon>Eukaryota</taxon>
        <taxon>Sar</taxon>
        <taxon>Stramenopiles</taxon>
        <taxon>Oomycota</taxon>
        <taxon>Peronosporomycetes</taxon>
        <taxon>Albuginales</taxon>
        <taxon>Albuginaceae</taxon>
        <taxon>Albugo</taxon>
    </lineage>
</organism>
<dbReference type="GO" id="GO:0046982">
    <property type="term" value="F:protein heterodimerization activity"/>
    <property type="evidence" value="ECO:0007669"/>
    <property type="project" value="InterPro"/>
</dbReference>
<dbReference type="PANTHER" id="PTHR28680:SF1">
    <property type="entry name" value="CENTROMERE PROTEIN X"/>
    <property type="match status" value="1"/>
</dbReference>
<proteinExistence type="inferred from homology"/>
<evidence type="ECO:0000256" key="5">
    <source>
        <dbReference type="ARBA" id="ARBA00023204"/>
    </source>
</evidence>